<gene>
    <name evidence="1" type="ORF">ABL78_3935</name>
</gene>
<accession>A0A0N1IKM9</accession>
<reference evidence="1 2" key="1">
    <citation type="journal article" date="2015" name="PLoS Pathog.">
        <title>Leptomonas seymouri: Adaptations to the Dixenous Life Cycle Analyzed by Genome Sequencing, Transcriptome Profiling and Co-infection with Leishmania donovani.</title>
        <authorList>
            <person name="Kraeva N."/>
            <person name="Butenko A."/>
            <person name="Hlavacova J."/>
            <person name="Kostygov A."/>
            <person name="Myskova J."/>
            <person name="Grybchuk D."/>
            <person name="Lestinova T."/>
            <person name="Votypka J."/>
            <person name="Volf P."/>
            <person name="Opperdoes F."/>
            <person name="Flegontov P."/>
            <person name="Lukes J."/>
            <person name="Yurchenko V."/>
        </authorList>
    </citation>
    <scope>NUCLEOTIDE SEQUENCE [LARGE SCALE GENOMIC DNA]</scope>
    <source>
        <strain evidence="1 2">ATCC 30220</strain>
    </source>
</reference>
<dbReference type="AlphaFoldDB" id="A0A0N1IKM9"/>
<comment type="caution">
    <text evidence="1">The sequence shown here is derived from an EMBL/GenBank/DDBJ whole genome shotgun (WGS) entry which is preliminary data.</text>
</comment>
<name>A0A0N1IKM9_LEPSE</name>
<sequence>MPTNTIPNTASSNEALQQMRFTTCDVCGPHTEDISPFSNDFLLSEDATAVAACEMTTATASLMHMPGWMNSSVTAVTSTSTSIGAAGLVMPVDAVGRAVAGAGQLFATTTTAHSSDSSASTSVLHTAVAATSSTQLTHTVTMTDERREEDERFNSSPSLLVPEGISLATPIPFDEVAATLSIEQQPTSTDNEVFGVADWERLPPPHHTVPVAAVPSLQLARTPLRIHWCCAAHWRAVRRMERGVQAPVAVPSAVHGGSGAAQDVYCVLARERRLSKDQKIDKNEDDTLLPAMRLGDASVHPWRGKAVASAALAVRTLPSPMPLPASTLCCAEALRCEFCTREVEACGGTGEDEKFESTANLKSADSPTKLQCATERAADGLSLSPCHSLKPYPLPGRDSTPCKQPLVSAVTNAKDLCSPVRLSTSDSTMSGEQARCTCAACSSCLRDAAMLAAVEML</sequence>
<dbReference type="OrthoDB" id="265867at2759"/>
<dbReference type="VEuPathDB" id="TriTrypDB:Lsey_0107_0010"/>
<organism evidence="1 2">
    <name type="scientific">Leptomonas seymouri</name>
    <dbReference type="NCBI Taxonomy" id="5684"/>
    <lineage>
        <taxon>Eukaryota</taxon>
        <taxon>Discoba</taxon>
        <taxon>Euglenozoa</taxon>
        <taxon>Kinetoplastea</taxon>
        <taxon>Metakinetoplastina</taxon>
        <taxon>Trypanosomatida</taxon>
        <taxon>Trypanosomatidae</taxon>
        <taxon>Leishmaniinae</taxon>
        <taxon>Leptomonas</taxon>
    </lineage>
</organism>
<evidence type="ECO:0000313" key="1">
    <source>
        <dbReference type="EMBL" id="KPI86982.1"/>
    </source>
</evidence>
<keyword evidence="2" id="KW-1185">Reference proteome</keyword>
<dbReference type="EMBL" id="LJSK01000107">
    <property type="protein sequence ID" value="KPI86982.1"/>
    <property type="molecule type" value="Genomic_DNA"/>
</dbReference>
<protein>
    <submittedName>
        <fullName evidence="1">Uncharacterized protein</fullName>
    </submittedName>
</protein>
<dbReference type="OMA" id="RMERGVQ"/>
<proteinExistence type="predicted"/>
<dbReference type="Proteomes" id="UP000038009">
    <property type="component" value="Unassembled WGS sequence"/>
</dbReference>
<evidence type="ECO:0000313" key="2">
    <source>
        <dbReference type="Proteomes" id="UP000038009"/>
    </source>
</evidence>